<feature type="repeat" description="TPR" evidence="3">
    <location>
        <begin position="313"/>
        <end position="346"/>
    </location>
</feature>
<dbReference type="Pfam" id="PF13181">
    <property type="entry name" value="TPR_8"/>
    <property type="match status" value="1"/>
</dbReference>
<evidence type="ECO:0000256" key="3">
    <source>
        <dbReference type="PROSITE-ProRule" id="PRU00339"/>
    </source>
</evidence>
<evidence type="ECO:0000256" key="1">
    <source>
        <dbReference type="ARBA" id="ARBA00022737"/>
    </source>
</evidence>
<sequence>METSPIERQTLRILFLASEPTNAGKLRLGNELQEVRNRLSTNSFFELKDRQAVKPDDVLQTILNYKPHIVHFAGHGQETGEICFEDEKGNSKVIPPDALASLFKLVNEYVKCVLINACYSEIQAKAISQFVPIVIGTKKEISDSAAIKFSTGFYTALDPDLSQKSLLKAFDSGCISIRFENLPEHLTPIIIEGLPEVRFSSEVDTAFLSIARPQGKVFDALIKGLSLTGKRMGVSDDIVLKILGEKITKMKLHSEGIEEYEKYLKDILRDEYPLSETSQLALLQLQNGLELTNEDVTGIKDKILSNKDNLTTAEKWYDRGNGQRTIGNIDKAIEYFSLAIEKDSDYSAAYYERGDCYDMKGNFDLAISDFTKAIEYNNKWEVLSNLRSAYFSRARAYHAIKTDDKDKRNELLNLSLADWNKTLELKSDQPEGFYGRGLVYIDLNKLTEAIDDFKKSYDLAPKDERKQSYILALSRCYYMLGQNDESSNWMKLYKGSKELSIDAFED</sequence>
<keyword evidence="5" id="KW-1185">Reference proteome</keyword>
<dbReference type="SUPFAM" id="SSF48452">
    <property type="entry name" value="TPR-like"/>
    <property type="match status" value="1"/>
</dbReference>
<accession>A0A7K1SYB9</accession>
<dbReference type="Gene3D" id="1.25.40.10">
    <property type="entry name" value="Tetratricopeptide repeat domain"/>
    <property type="match status" value="2"/>
</dbReference>
<dbReference type="GO" id="GO:0046813">
    <property type="term" value="P:receptor-mediated virion attachment to host cell"/>
    <property type="evidence" value="ECO:0007669"/>
    <property type="project" value="TreeGrafter"/>
</dbReference>
<dbReference type="AlphaFoldDB" id="A0A7K1SYB9"/>
<evidence type="ECO:0000313" key="4">
    <source>
        <dbReference type="EMBL" id="MVN22258.1"/>
    </source>
</evidence>
<dbReference type="SMART" id="SM00028">
    <property type="entry name" value="TPR"/>
    <property type="match status" value="3"/>
</dbReference>
<keyword evidence="1" id="KW-0677">Repeat</keyword>
<dbReference type="Proteomes" id="UP000462014">
    <property type="component" value="Unassembled WGS sequence"/>
</dbReference>
<dbReference type="GO" id="GO:0009279">
    <property type="term" value="C:cell outer membrane"/>
    <property type="evidence" value="ECO:0007669"/>
    <property type="project" value="TreeGrafter"/>
</dbReference>
<reference evidence="4 5" key="1">
    <citation type="submission" date="2019-12" db="EMBL/GenBank/DDBJ databases">
        <title>Mucilaginibacter sp. HMF7410 genome sequencing and assembly.</title>
        <authorList>
            <person name="Kang H."/>
            <person name="Cha I."/>
            <person name="Kim H."/>
            <person name="Joh K."/>
        </authorList>
    </citation>
    <scope>NUCLEOTIDE SEQUENCE [LARGE SCALE GENOMIC DNA]</scope>
    <source>
        <strain evidence="4 5">HMF7410</strain>
    </source>
</reference>
<evidence type="ECO:0000256" key="2">
    <source>
        <dbReference type="ARBA" id="ARBA00022803"/>
    </source>
</evidence>
<dbReference type="InterPro" id="IPR019734">
    <property type="entry name" value="TPR_rpt"/>
</dbReference>
<feature type="repeat" description="TPR" evidence="3">
    <location>
        <begin position="347"/>
        <end position="380"/>
    </location>
</feature>
<feature type="repeat" description="TPR" evidence="3">
    <location>
        <begin position="430"/>
        <end position="463"/>
    </location>
</feature>
<comment type="caution">
    <text evidence="4">The sequence shown here is derived from an EMBL/GenBank/DDBJ whole genome shotgun (WGS) entry which is preliminary data.</text>
</comment>
<dbReference type="PROSITE" id="PS50005">
    <property type="entry name" value="TPR"/>
    <property type="match status" value="3"/>
</dbReference>
<evidence type="ECO:0000313" key="5">
    <source>
        <dbReference type="Proteomes" id="UP000462014"/>
    </source>
</evidence>
<protein>
    <submittedName>
        <fullName evidence="4">Tetratricopeptide repeat protein</fullName>
    </submittedName>
</protein>
<gene>
    <name evidence="4" type="ORF">GO621_12015</name>
</gene>
<keyword evidence="2 3" id="KW-0802">TPR repeat</keyword>
<dbReference type="InterPro" id="IPR011990">
    <property type="entry name" value="TPR-like_helical_dom_sf"/>
</dbReference>
<name>A0A7K1SYB9_9SPHI</name>
<dbReference type="EMBL" id="WPIK01000010">
    <property type="protein sequence ID" value="MVN22258.1"/>
    <property type="molecule type" value="Genomic_DNA"/>
</dbReference>
<dbReference type="Pfam" id="PF00515">
    <property type="entry name" value="TPR_1"/>
    <property type="match status" value="1"/>
</dbReference>
<dbReference type="InterPro" id="IPR050498">
    <property type="entry name" value="Ycf3"/>
</dbReference>
<dbReference type="RefSeq" id="WP_157567343.1">
    <property type="nucleotide sequence ID" value="NZ_WPIK01000010.1"/>
</dbReference>
<proteinExistence type="predicted"/>
<dbReference type="PANTHER" id="PTHR44858:SF1">
    <property type="entry name" value="UDP-N-ACETYLGLUCOSAMINE--PEPTIDE N-ACETYLGLUCOSAMINYLTRANSFERASE SPINDLY-RELATED"/>
    <property type="match status" value="1"/>
</dbReference>
<dbReference type="PANTHER" id="PTHR44858">
    <property type="entry name" value="TETRATRICOPEPTIDE REPEAT PROTEIN 6"/>
    <property type="match status" value="1"/>
</dbReference>
<organism evidence="4 5">
    <name type="scientific">Mucilaginibacter arboris</name>
    <dbReference type="NCBI Taxonomy" id="2682090"/>
    <lineage>
        <taxon>Bacteria</taxon>
        <taxon>Pseudomonadati</taxon>
        <taxon>Bacteroidota</taxon>
        <taxon>Sphingobacteriia</taxon>
        <taxon>Sphingobacteriales</taxon>
        <taxon>Sphingobacteriaceae</taxon>
        <taxon>Mucilaginibacter</taxon>
    </lineage>
</organism>